<dbReference type="PANTHER" id="PTHR43343:SF3">
    <property type="entry name" value="PROTEASE DO-LIKE 8, CHLOROPLASTIC"/>
    <property type="match status" value="1"/>
</dbReference>
<name>A0ABY8H3W1_9MICC</name>
<protein>
    <submittedName>
        <fullName evidence="6">Trypsin-like peptidase domain-containing protein</fullName>
    </submittedName>
</protein>
<dbReference type="Pfam" id="PF13180">
    <property type="entry name" value="PDZ_2"/>
    <property type="match status" value="1"/>
</dbReference>
<feature type="domain" description="PDZ" evidence="5">
    <location>
        <begin position="323"/>
        <end position="366"/>
    </location>
</feature>
<dbReference type="PRINTS" id="PR00834">
    <property type="entry name" value="PROTEASES2C"/>
</dbReference>
<evidence type="ECO:0000256" key="3">
    <source>
        <dbReference type="ARBA" id="ARBA00022801"/>
    </source>
</evidence>
<proteinExistence type="inferred from homology"/>
<organism evidence="6 7">
    <name type="scientific">Citricoccus muralis</name>
    <dbReference type="NCBI Taxonomy" id="169134"/>
    <lineage>
        <taxon>Bacteria</taxon>
        <taxon>Bacillati</taxon>
        <taxon>Actinomycetota</taxon>
        <taxon>Actinomycetes</taxon>
        <taxon>Micrococcales</taxon>
        <taxon>Micrococcaceae</taxon>
        <taxon>Citricoccus</taxon>
    </lineage>
</organism>
<keyword evidence="2" id="KW-0645">Protease</keyword>
<dbReference type="Gene3D" id="2.40.10.10">
    <property type="entry name" value="Trypsin-like serine proteases"/>
    <property type="match status" value="2"/>
</dbReference>
<dbReference type="InterPro" id="IPR001940">
    <property type="entry name" value="Peptidase_S1C"/>
</dbReference>
<keyword evidence="4" id="KW-0812">Transmembrane</keyword>
<reference evidence="6 7" key="1">
    <citation type="submission" date="2023-04" db="EMBL/GenBank/DDBJ databases">
        <title>Funneling lignin-derived compounds into biodiesel using alkali-halophilic Citricoccus sp. P2.</title>
        <authorList>
            <person name="Luo C.-B."/>
        </authorList>
    </citation>
    <scope>NUCLEOTIDE SEQUENCE [LARGE SCALE GENOMIC DNA]</scope>
    <source>
        <strain evidence="6 7">P2</strain>
    </source>
</reference>
<keyword evidence="3" id="KW-0378">Hydrolase</keyword>
<dbReference type="InterPro" id="IPR051201">
    <property type="entry name" value="Chloro_Bact_Ser_Proteases"/>
</dbReference>
<evidence type="ECO:0000256" key="4">
    <source>
        <dbReference type="SAM" id="Phobius"/>
    </source>
</evidence>
<dbReference type="PANTHER" id="PTHR43343">
    <property type="entry name" value="PEPTIDASE S12"/>
    <property type="match status" value="1"/>
</dbReference>
<gene>
    <name evidence="6" type="ORF">P8192_09880</name>
</gene>
<evidence type="ECO:0000256" key="2">
    <source>
        <dbReference type="ARBA" id="ARBA00022670"/>
    </source>
</evidence>
<feature type="transmembrane region" description="Helical" evidence="4">
    <location>
        <begin position="24"/>
        <end position="49"/>
    </location>
</feature>
<dbReference type="InterPro" id="IPR036034">
    <property type="entry name" value="PDZ_sf"/>
</dbReference>
<dbReference type="InterPro" id="IPR043504">
    <property type="entry name" value="Peptidase_S1_PA_chymotrypsin"/>
</dbReference>
<dbReference type="SMART" id="SM00228">
    <property type="entry name" value="PDZ"/>
    <property type="match status" value="1"/>
</dbReference>
<dbReference type="Proteomes" id="UP001219037">
    <property type="component" value="Chromosome"/>
</dbReference>
<dbReference type="InterPro" id="IPR001478">
    <property type="entry name" value="PDZ"/>
</dbReference>
<evidence type="ECO:0000256" key="1">
    <source>
        <dbReference type="ARBA" id="ARBA00010541"/>
    </source>
</evidence>
<keyword evidence="7" id="KW-1185">Reference proteome</keyword>
<dbReference type="SUPFAM" id="SSF50156">
    <property type="entry name" value="PDZ domain-like"/>
    <property type="match status" value="1"/>
</dbReference>
<dbReference type="EMBL" id="CP121252">
    <property type="protein sequence ID" value="WFP15706.1"/>
    <property type="molecule type" value="Genomic_DNA"/>
</dbReference>
<accession>A0ABY8H3W1</accession>
<dbReference type="SUPFAM" id="SSF50494">
    <property type="entry name" value="Trypsin-like serine proteases"/>
    <property type="match status" value="1"/>
</dbReference>
<evidence type="ECO:0000313" key="6">
    <source>
        <dbReference type="EMBL" id="WFP15706.1"/>
    </source>
</evidence>
<dbReference type="Pfam" id="PF13365">
    <property type="entry name" value="Trypsin_2"/>
    <property type="match status" value="1"/>
</dbReference>
<dbReference type="PROSITE" id="PS50106">
    <property type="entry name" value="PDZ"/>
    <property type="match status" value="1"/>
</dbReference>
<evidence type="ECO:0000313" key="7">
    <source>
        <dbReference type="Proteomes" id="UP001219037"/>
    </source>
</evidence>
<evidence type="ECO:0000259" key="5">
    <source>
        <dbReference type="PROSITE" id="PS50106"/>
    </source>
</evidence>
<comment type="similarity">
    <text evidence="1">Belongs to the peptidase S1C family.</text>
</comment>
<keyword evidence="4" id="KW-0472">Membrane</keyword>
<dbReference type="InterPro" id="IPR009003">
    <property type="entry name" value="Peptidase_S1_PA"/>
</dbReference>
<dbReference type="RefSeq" id="WP_278156659.1">
    <property type="nucleotide sequence ID" value="NZ_CP121252.1"/>
</dbReference>
<dbReference type="Gene3D" id="2.30.42.10">
    <property type="match status" value="1"/>
</dbReference>
<keyword evidence="4" id="KW-1133">Transmembrane helix</keyword>
<sequence>MHGSIPSEFGFGPPEPPRRPRRGWVYVLVMLAGVAGAVGLFAGALNLLMGHVANLTPQAEQRHEAATGVPDEAATLSGTARGLAEELDHVHEGIDVDWDASAARTGTGIDEGQVVDSAPGIFMVDTMMMGFYGTGTGMVLTADGIAVTNYHVVENSTDVVVRMADTDIEYNATVLGRDSEHDVAVLQIEDAPELPVTSLNLSTPQIGDINAAVGNGGGQGYLTSVVGEVTALDKTILAGTDAAETTSRLTGLIETTADVVPGYSGGPLVDRDGQVIGVSTAASPGETTEEVNGYAIPIAVALEIVNQVLSGEETETVSIGVDGALGITILTTDDGPDIQEVTPDSAAEELGLRAGDLIISVEGETVTTSSELARAINDRNVGDLVEVVWRDASGATQTGTATLQEAVVN</sequence>